<sequence>MPSNDEPQSLRADIVRRWKEELFSADTVVAAVAVAVAIPVGLAAAVVVGAAALYPVWFATAAGPSLGYWRGIRIEVPMGTAAKVGTAMALATAVVTAGVVALTLALDGGEGAAVVAGALLGLLFSGLASRYAFHRLAGETA</sequence>
<keyword evidence="3" id="KW-1185">Reference proteome</keyword>
<evidence type="ECO:0000313" key="3">
    <source>
        <dbReference type="Proteomes" id="UP000509667"/>
    </source>
</evidence>
<protein>
    <submittedName>
        <fullName evidence="2">Uncharacterized protein</fullName>
    </submittedName>
</protein>
<dbReference type="Proteomes" id="UP000509667">
    <property type="component" value="Chromosome"/>
</dbReference>
<dbReference type="AlphaFoldDB" id="A0A7D5P3J9"/>
<keyword evidence="1" id="KW-0812">Transmembrane</keyword>
<gene>
    <name evidence="2" type="ORF">HZS55_13500</name>
</gene>
<reference evidence="2 3" key="1">
    <citation type="submission" date="2020-07" db="EMBL/GenBank/DDBJ databases">
        <title>Halosimplex pelagicum sp. nov. and Halosimplex rubrum sp. nov., isolated from salted brown alga Laminaria, and emended description of the genus Halosimplex.</title>
        <authorList>
            <person name="Cui H."/>
        </authorList>
    </citation>
    <scope>NUCLEOTIDE SEQUENCE [LARGE SCALE GENOMIC DNA]</scope>
    <source>
        <strain evidence="2 3">R27</strain>
    </source>
</reference>
<accession>A0A7D5P3J9</accession>
<feature type="transmembrane region" description="Helical" evidence="1">
    <location>
        <begin position="54"/>
        <end position="72"/>
    </location>
</feature>
<feature type="transmembrane region" description="Helical" evidence="1">
    <location>
        <begin position="27"/>
        <end position="48"/>
    </location>
</feature>
<evidence type="ECO:0000256" key="1">
    <source>
        <dbReference type="SAM" id="Phobius"/>
    </source>
</evidence>
<keyword evidence="1" id="KW-1133">Transmembrane helix</keyword>
<proteinExistence type="predicted"/>
<feature type="transmembrane region" description="Helical" evidence="1">
    <location>
        <begin position="112"/>
        <end position="133"/>
    </location>
</feature>
<keyword evidence="1" id="KW-0472">Membrane</keyword>
<dbReference type="EMBL" id="CP058910">
    <property type="protein sequence ID" value="QLH78261.1"/>
    <property type="molecule type" value="Genomic_DNA"/>
</dbReference>
<evidence type="ECO:0000313" key="2">
    <source>
        <dbReference type="EMBL" id="QLH78261.1"/>
    </source>
</evidence>
<name>A0A7D5P3J9_9EURY</name>
<dbReference type="RefSeq" id="WP_179908183.1">
    <property type="nucleotide sequence ID" value="NZ_CP058910.1"/>
</dbReference>
<dbReference type="GeneID" id="56078897"/>
<feature type="transmembrane region" description="Helical" evidence="1">
    <location>
        <begin position="84"/>
        <end position="106"/>
    </location>
</feature>
<dbReference type="KEGG" id="hrr:HZS55_13500"/>
<organism evidence="2 3">
    <name type="scientific">Halosimplex rubrum</name>
    <dbReference type="NCBI Taxonomy" id="869889"/>
    <lineage>
        <taxon>Archaea</taxon>
        <taxon>Methanobacteriati</taxon>
        <taxon>Methanobacteriota</taxon>
        <taxon>Stenosarchaea group</taxon>
        <taxon>Halobacteria</taxon>
        <taxon>Halobacteriales</taxon>
        <taxon>Haloarculaceae</taxon>
        <taxon>Halosimplex</taxon>
    </lineage>
</organism>